<dbReference type="NCBIfam" id="TIGR00413">
    <property type="entry name" value="rlpA"/>
    <property type="match status" value="1"/>
</dbReference>
<dbReference type="InterPro" id="IPR034718">
    <property type="entry name" value="RlpA"/>
</dbReference>
<evidence type="ECO:0000256" key="2">
    <source>
        <dbReference type="ARBA" id="ARBA00023316"/>
    </source>
</evidence>
<sequence length="146" mass="15440" precursor="true">MTKEAASQTSHLKDIPSMKFLPKAALAAALFAGTMVGSYSAAITPVVAETKSAASGSASYYGKRFHGRRTANGESFNMNSMTAAHKTLPFGTKVRVTNRRNGKSVVVRINDRGPYHGGRIIDLSRAAASKIGMIHSGTAKVSLDIL</sequence>
<reference evidence="6 7" key="1">
    <citation type="journal article" date="2008" name="Appl. Environ. Microbiol.">
        <title>Genomic insights into Mn(II) oxidation by the marine alphaproteobacterium Aurantimonas sp. strain SI85-9A1.</title>
        <authorList>
            <person name="Dick G.J."/>
            <person name="Podell S."/>
            <person name="Johnson H.A."/>
            <person name="Rivera-Espinoza Y."/>
            <person name="Bernier-Latmani R."/>
            <person name="McCarthy J.K."/>
            <person name="Torpey J.W."/>
            <person name="Clement B.G."/>
            <person name="Gaasterland T."/>
            <person name="Tebo B.M."/>
        </authorList>
    </citation>
    <scope>NUCLEOTIDE SEQUENCE [LARGE SCALE GENOMIC DNA]</scope>
    <source>
        <strain evidence="6 7">SI85-9A1</strain>
    </source>
</reference>
<dbReference type="InterPro" id="IPR036908">
    <property type="entry name" value="RlpA-like_sf"/>
</dbReference>
<keyword evidence="6" id="KW-0449">Lipoprotein</keyword>
<dbReference type="PANTHER" id="PTHR34183">
    <property type="entry name" value="ENDOLYTIC PEPTIDOGLYCAN TRANSGLYCOSYLASE RLPA"/>
    <property type="match status" value="1"/>
</dbReference>
<keyword evidence="1 3" id="KW-0456">Lyase</keyword>
<name>Q1YDN6_AURMS</name>
<feature type="chain" id="PRO_5009992483" description="Endolytic peptidoglycan transglycosylase RlpA" evidence="3">
    <location>
        <begin position="42"/>
        <end position="146"/>
    </location>
</feature>
<accession>Q1YDN6</accession>
<dbReference type="InterPro" id="IPR012997">
    <property type="entry name" value="RplA"/>
</dbReference>
<organism evidence="6 7">
    <name type="scientific">Aurantimonas manganoxydans (strain ATCC BAA-1229 / DSM 21871 / SI85-9A1)</name>
    <dbReference type="NCBI Taxonomy" id="287752"/>
    <lineage>
        <taxon>Bacteria</taxon>
        <taxon>Pseudomonadati</taxon>
        <taxon>Pseudomonadota</taxon>
        <taxon>Alphaproteobacteria</taxon>
        <taxon>Hyphomicrobiales</taxon>
        <taxon>Aurantimonadaceae</taxon>
        <taxon>Aurantimonas</taxon>
    </lineage>
</organism>
<proteinExistence type="inferred from homology"/>
<dbReference type="Pfam" id="PF03330">
    <property type="entry name" value="DPBB_1"/>
    <property type="match status" value="1"/>
</dbReference>
<dbReference type="HOGENOM" id="CLU_042923_7_2_5"/>
<evidence type="ECO:0000256" key="1">
    <source>
        <dbReference type="ARBA" id="ARBA00023239"/>
    </source>
</evidence>
<dbReference type="PANTHER" id="PTHR34183:SF8">
    <property type="entry name" value="ENDOLYTIC PEPTIDOGLYCAN TRANSGLYCOSYLASE RLPA-RELATED"/>
    <property type="match status" value="1"/>
</dbReference>
<comment type="caution">
    <text evidence="6">The sequence shown here is derived from an EMBL/GenBank/DDBJ whole genome shotgun (WGS) entry which is preliminary data.</text>
</comment>
<keyword evidence="2 3" id="KW-0961">Cell wall biogenesis/degradation</keyword>
<dbReference type="EC" id="4.2.2.-" evidence="3"/>
<dbReference type="EMBL" id="AAPJ01000011">
    <property type="protein sequence ID" value="EAS48433.1"/>
    <property type="molecule type" value="Genomic_DNA"/>
</dbReference>
<dbReference type="GO" id="GO:0071555">
    <property type="term" value="P:cell wall organization"/>
    <property type="evidence" value="ECO:0007669"/>
    <property type="project" value="UniProtKB-KW"/>
</dbReference>
<feature type="signal peptide" evidence="3">
    <location>
        <begin position="1"/>
        <end position="41"/>
    </location>
</feature>
<dbReference type="HAMAP" id="MF_02071">
    <property type="entry name" value="RlpA"/>
    <property type="match status" value="1"/>
</dbReference>
<dbReference type="Gene3D" id="2.40.40.10">
    <property type="entry name" value="RlpA-like domain"/>
    <property type="match status" value="1"/>
</dbReference>
<evidence type="ECO:0000256" key="4">
    <source>
        <dbReference type="RuleBase" id="RU003495"/>
    </source>
</evidence>
<dbReference type="Proteomes" id="UP000000321">
    <property type="component" value="Unassembled WGS sequence"/>
</dbReference>
<keyword evidence="3" id="KW-0732">Signal</keyword>
<keyword evidence="7" id="KW-1185">Reference proteome</keyword>
<dbReference type="InterPro" id="IPR009009">
    <property type="entry name" value="RlpA-like_DPBB"/>
</dbReference>
<dbReference type="GO" id="GO:0008932">
    <property type="term" value="F:lytic endotransglycosylase activity"/>
    <property type="evidence" value="ECO:0007669"/>
    <property type="project" value="UniProtKB-UniRule"/>
</dbReference>
<dbReference type="BioCyc" id="AURANTIMONAS:SI859A1_00070-MONOMER"/>
<dbReference type="SUPFAM" id="SSF50685">
    <property type="entry name" value="Barwin-like endoglucanases"/>
    <property type="match status" value="1"/>
</dbReference>
<evidence type="ECO:0000313" key="6">
    <source>
        <dbReference type="EMBL" id="EAS48433.1"/>
    </source>
</evidence>
<dbReference type="AlphaFoldDB" id="Q1YDN6"/>
<evidence type="ECO:0000259" key="5">
    <source>
        <dbReference type="Pfam" id="PF03330"/>
    </source>
</evidence>
<dbReference type="CDD" id="cd22268">
    <property type="entry name" value="DPBB_RlpA-like"/>
    <property type="match status" value="1"/>
</dbReference>
<gene>
    <name evidence="3" type="primary">rlpA</name>
    <name evidence="6" type="ORF">SI859A1_00070</name>
</gene>
<comment type="function">
    <text evidence="3">Lytic transglycosylase with a strong preference for naked glycan strands that lack stem peptides.</text>
</comment>
<protein>
    <recommendedName>
        <fullName evidence="3">Endolytic peptidoglycan transglycosylase RlpA</fullName>
        <ecNumber evidence="3">4.2.2.-</ecNumber>
    </recommendedName>
</protein>
<evidence type="ECO:0000313" key="7">
    <source>
        <dbReference type="Proteomes" id="UP000000321"/>
    </source>
</evidence>
<dbReference type="GO" id="GO:0000270">
    <property type="term" value="P:peptidoglycan metabolic process"/>
    <property type="evidence" value="ECO:0007669"/>
    <property type="project" value="UniProtKB-UniRule"/>
</dbReference>
<evidence type="ECO:0000256" key="3">
    <source>
        <dbReference type="HAMAP-Rule" id="MF_02071"/>
    </source>
</evidence>
<feature type="domain" description="RlpA-like protein double-psi beta-barrel" evidence="5">
    <location>
        <begin position="54"/>
        <end position="142"/>
    </location>
</feature>
<comment type="similarity">
    <text evidence="3 4">Belongs to the RlpA family.</text>
</comment>